<dbReference type="Pfam" id="PF18392">
    <property type="entry name" value="CSN7a_helixI"/>
    <property type="match status" value="1"/>
</dbReference>
<keyword evidence="11" id="KW-1185">Reference proteome</keyword>
<evidence type="ECO:0000256" key="2">
    <source>
        <dbReference type="ARBA" id="ARBA00004496"/>
    </source>
</evidence>
<dbReference type="GO" id="GO:0008180">
    <property type="term" value="C:COP9 signalosome"/>
    <property type="evidence" value="ECO:0007669"/>
    <property type="project" value="UniProtKB-KW"/>
</dbReference>
<evidence type="ECO:0000256" key="4">
    <source>
        <dbReference type="ARBA" id="ARBA00022490"/>
    </source>
</evidence>
<dbReference type="PANTHER" id="PTHR15350">
    <property type="entry name" value="COP9 SIGNALOSOME COMPLEX SUBUNIT 7/DENDRITIC CELL PROTEIN GA17"/>
    <property type="match status" value="1"/>
</dbReference>
<dbReference type="Proteomes" id="UP001178508">
    <property type="component" value="Chromosome 8"/>
</dbReference>
<protein>
    <submittedName>
        <fullName evidence="10">COP9 signalosome complex subunit 7a</fullName>
    </submittedName>
</protein>
<sequence length="301" mass="33218">MEVEQLLSLSGSALAQAVSSLLETPGLYVFSDILELPNVRELENGPHAPMYQLLNLFAYGTYCDYKERAASLPELTPAQRNKLRHLSIISLASNLKCLPYSLLLQQLELKNVRELEDLLIEAVYCDIIQGKLDQRNQQVEVDCSVGRDLGPNELPNIVNTLQEWSVSPLCVCAHFRFILTYQKLTIFFLSTLSFCFRCTGCEAVLCGIEEQVSRANQYRESQLKVKVQVETEVSNLQKTLKASAASPSSGPAPAGAASNQDADQPAEPRDPASSQEPRQPGKKSSKVKGLRGSGKIWSKSN</sequence>
<feature type="domain" description="PCI" evidence="9">
    <location>
        <begin position="1"/>
        <end position="146"/>
    </location>
</feature>
<dbReference type="SMART" id="SM00088">
    <property type="entry name" value="PINT"/>
    <property type="match status" value="1"/>
</dbReference>
<dbReference type="AlphaFoldDB" id="A0AAV1FPA2"/>
<keyword evidence="4" id="KW-0963">Cytoplasm</keyword>
<dbReference type="InterPro" id="IPR041481">
    <property type="entry name" value="CSN7_helixI"/>
</dbReference>
<accession>A0AAV1FPA2</accession>
<name>A0AAV1FPA2_XYRNO</name>
<keyword evidence="5" id="KW-0736">Signalosome</keyword>
<dbReference type="PANTHER" id="PTHR15350:SF10">
    <property type="entry name" value="COP9 CONSTITUTIVE PHOTOMORPHOGENIC HOMOLOG SUBUNIT 7A"/>
    <property type="match status" value="1"/>
</dbReference>
<evidence type="ECO:0000313" key="11">
    <source>
        <dbReference type="Proteomes" id="UP001178508"/>
    </source>
</evidence>
<organism evidence="10 11">
    <name type="scientific">Xyrichtys novacula</name>
    <name type="common">Pearly razorfish</name>
    <name type="synonym">Hemipteronotus novacula</name>
    <dbReference type="NCBI Taxonomy" id="13765"/>
    <lineage>
        <taxon>Eukaryota</taxon>
        <taxon>Metazoa</taxon>
        <taxon>Chordata</taxon>
        <taxon>Craniata</taxon>
        <taxon>Vertebrata</taxon>
        <taxon>Euteleostomi</taxon>
        <taxon>Actinopterygii</taxon>
        <taxon>Neopterygii</taxon>
        <taxon>Teleostei</taxon>
        <taxon>Neoteleostei</taxon>
        <taxon>Acanthomorphata</taxon>
        <taxon>Eupercaria</taxon>
        <taxon>Labriformes</taxon>
        <taxon>Labridae</taxon>
        <taxon>Xyrichtys</taxon>
    </lineage>
</organism>
<comment type="similarity">
    <text evidence="3">Belongs to the CSN7/EIF3M family. CSN7 subfamily.</text>
</comment>
<reference evidence="10" key="1">
    <citation type="submission" date="2023-08" db="EMBL/GenBank/DDBJ databases">
        <authorList>
            <person name="Alioto T."/>
            <person name="Alioto T."/>
            <person name="Gomez Garrido J."/>
        </authorList>
    </citation>
    <scope>NUCLEOTIDE SEQUENCE</scope>
</reference>
<evidence type="ECO:0000256" key="3">
    <source>
        <dbReference type="ARBA" id="ARBA00008482"/>
    </source>
</evidence>
<evidence type="ECO:0000259" key="9">
    <source>
        <dbReference type="PROSITE" id="PS50250"/>
    </source>
</evidence>
<comment type="subcellular location">
    <subcellularLocation>
        <location evidence="2">Cytoplasm</location>
    </subcellularLocation>
    <subcellularLocation>
        <location evidence="1">Nucleus</location>
    </subcellularLocation>
</comment>
<dbReference type="EMBL" id="OY660871">
    <property type="protein sequence ID" value="CAJ1062551.1"/>
    <property type="molecule type" value="Genomic_DNA"/>
</dbReference>
<dbReference type="GO" id="GO:0005737">
    <property type="term" value="C:cytoplasm"/>
    <property type="evidence" value="ECO:0007669"/>
    <property type="project" value="UniProtKB-SubCell"/>
</dbReference>
<comment type="function">
    <text evidence="7">Component of the COP9 signalosome complex (CSN), a complex involved in various cellular and developmental processes. The CSN complex is an essential regulator of the ubiquitin (Ubl) conjugation pathway by mediating the deneddylation of the cullin subunits of SCF-type E3 ligase complexes, leading to decrease the Ubl ligase activity of SCF-type complexes such as SCF, CSA or DDB2. The complex is also involved in phosphorylation of p53/TP53, JUN, I-kappa-B-alpha/NFKBIA, ITPK1 and IRF8/ICSBP, possibly via its association with CK2 and PKD kinases. CSN-dependent phosphorylation of TP53 and JUN promotes and protects degradation by the Ubl system, respectively.</text>
</comment>
<gene>
    <name evidence="10" type="ORF">XNOV1_A039629</name>
</gene>
<evidence type="ECO:0000313" key="10">
    <source>
        <dbReference type="EMBL" id="CAJ1062551.1"/>
    </source>
</evidence>
<dbReference type="GO" id="GO:0010387">
    <property type="term" value="P:COP9 signalosome assembly"/>
    <property type="evidence" value="ECO:0007669"/>
    <property type="project" value="InterPro"/>
</dbReference>
<proteinExistence type="inferred from homology"/>
<dbReference type="PROSITE" id="PS50250">
    <property type="entry name" value="PCI"/>
    <property type="match status" value="1"/>
</dbReference>
<feature type="compositionally biased region" description="Basic residues" evidence="8">
    <location>
        <begin position="280"/>
        <end position="289"/>
    </location>
</feature>
<evidence type="ECO:0000256" key="7">
    <source>
        <dbReference type="ARBA" id="ARBA00025037"/>
    </source>
</evidence>
<dbReference type="InterPro" id="IPR000717">
    <property type="entry name" value="PCI_dom"/>
</dbReference>
<evidence type="ECO:0000256" key="1">
    <source>
        <dbReference type="ARBA" id="ARBA00004123"/>
    </source>
</evidence>
<feature type="region of interest" description="Disordered" evidence="8">
    <location>
        <begin position="240"/>
        <end position="301"/>
    </location>
</feature>
<feature type="compositionally biased region" description="Low complexity" evidence="8">
    <location>
        <begin position="242"/>
        <end position="258"/>
    </location>
</feature>
<dbReference type="InterPro" id="IPR045237">
    <property type="entry name" value="COPS7/eIF3m"/>
</dbReference>
<evidence type="ECO:0000256" key="5">
    <source>
        <dbReference type="ARBA" id="ARBA00022790"/>
    </source>
</evidence>
<dbReference type="Pfam" id="PF01399">
    <property type="entry name" value="PCI"/>
    <property type="match status" value="1"/>
</dbReference>
<evidence type="ECO:0000256" key="6">
    <source>
        <dbReference type="ARBA" id="ARBA00023242"/>
    </source>
</evidence>
<keyword evidence="6" id="KW-0539">Nucleus</keyword>
<evidence type="ECO:0000256" key="8">
    <source>
        <dbReference type="SAM" id="MobiDB-lite"/>
    </source>
</evidence>